<dbReference type="InterPro" id="IPR025369">
    <property type="entry name" value="DUF4274"/>
</dbReference>
<protein>
    <recommendedName>
        <fullName evidence="2">DUF4274 domain-containing protein</fullName>
    </recommendedName>
</protein>
<evidence type="ECO:0000259" key="2">
    <source>
        <dbReference type="Pfam" id="PF14096"/>
    </source>
</evidence>
<name>A0ABP7TL33_9SPHN</name>
<gene>
    <name evidence="3" type="ORF">GCM10022281_02860</name>
</gene>
<evidence type="ECO:0000256" key="1">
    <source>
        <dbReference type="SAM" id="MobiDB-lite"/>
    </source>
</evidence>
<dbReference type="Proteomes" id="UP001424459">
    <property type="component" value="Unassembled WGS sequence"/>
</dbReference>
<evidence type="ECO:0000313" key="4">
    <source>
        <dbReference type="Proteomes" id="UP001424459"/>
    </source>
</evidence>
<dbReference type="Pfam" id="PF14096">
    <property type="entry name" value="DUF4274"/>
    <property type="match status" value="1"/>
</dbReference>
<feature type="domain" description="DUF4274" evidence="2">
    <location>
        <begin position="25"/>
        <end position="78"/>
    </location>
</feature>
<reference evidence="4" key="1">
    <citation type="journal article" date="2019" name="Int. J. Syst. Evol. Microbiol.">
        <title>The Global Catalogue of Microorganisms (GCM) 10K type strain sequencing project: providing services to taxonomists for standard genome sequencing and annotation.</title>
        <authorList>
            <consortium name="The Broad Institute Genomics Platform"/>
            <consortium name="The Broad Institute Genome Sequencing Center for Infectious Disease"/>
            <person name="Wu L."/>
            <person name="Ma J."/>
        </authorList>
    </citation>
    <scope>NUCLEOTIDE SEQUENCE [LARGE SCALE GENOMIC DNA]</scope>
    <source>
        <strain evidence="4">JCM 17564</strain>
    </source>
</reference>
<evidence type="ECO:0000313" key="3">
    <source>
        <dbReference type="EMBL" id="GAA4027607.1"/>
    </source>
</evidence>
<sequence>MIDDGHYDEDAEQAAIMAALQTAGPDDWHAFAAGFNWGEPLGPLCWIVQQPDCDRATAHLIFWAGEPTGYEWQDEEEPLGADPYAVAPLLRFINDRFHGRGFPRAELGYDCLADHGIDMPEYFATCEEGRRRDIAELEASLSAPGLHPLLKELRFSGRGSERQAPVDPFAPLSPQLAAFTDSEDDGPAPDPFAAIRPQLPADPEPEQPEADPFAAIRPQLPAAPEPDQPEVEPPLAVIPAAPAEPPPPEVSFARGPAEEKASARVRDLRRQSDDAPDAAPAASAGGWLRRLLGR</sequence>
<proteinExistence type="predicted"/>
<keyword evidence="4" id="KW-1185">Reference proteome</keyword>
<organism evidence="3 4">
    <name type="scientific">Sphingomonas rosea</name>
    <dbReference type="NCBI Taxonomy" id="335605"/>
    <lineage>
        <taxon>Bacteria</taxon>
        <taxon>Pseudomonadati</taxon>
        <taxon>Pseudomonadota</taxon>
        <taxon>Alphaproteobacteria</taxon>
        <taxon>Sphingomonadales</taxon>
        <taxon>Sphingomonadaceae</taxon>
        <taxon>Sphingomonas</taxon>
    </lineage>
</organism>
<dbReference type="EMBL" id="BAABBR010000001">
    <property type="protein sequence ID" value="GAA4027607.1"/>
    <property type="molecule type" value="Genomic_DNA"/>
</dbReference>
<accession>A0ABP7TL33</accession>
<dbReference type="RefSeq" id="WP_344695182.1">
    <property type="nucleotide sequence ID" value="NZ_BAABBR010000001.1"/>
</dbReference>
<comment type="caution">
    <text evidence="3">The sequence shown here is derived from an EMBL/GenBank/DDBJ whole genome shotgun (WGS) entry which is preliminary data.</text>
</comment>
<feature type="compositionally biased region" description="Basic and acidic residues" evidence="1">
    <location>
        <begin position="256"/>
        <end position="273"/>
    </location>
</feature>
<feature type="region of interest" description="Disordered" evidence="1">
    <location>
        <begin position="177"/>
        <end position="294"/>
    </location>
</feature>